<reference evidence="2 3" key="1">
    <citation type="journal article" date="2018" name="Nat. Genet.">
        <title>The Rosa genome provides new insights in the design of modern roses.</title>
        <authorList>
            <person name="Bendahmane M."/>
        </authorList>
    </citation>
    <scope>NUCLEOTIDE SEQUENCE [LARGE SCALE GENOMIC DNA]</scope>
    <source>
        <strain evidence="3">cv. Old Blush</strain>
    </source>
</reference>
<gene>
    <name evidence="2" type="ORF">RchiOBHm_Chr6g0278421</name>
</gene>
<evidence type="ECO:0000313" key="3">
    <source>
        <dbReference type="Proteomes" id="UP000238479"/>
    </source>
</evidence>
<dbReference type="AlphaFoldDB" id="A0A2P6PSR7"/>
<feature type="coiled-coil region" evidence="1">
    <location>
        <begin position="49"/>
        <end position="111"/>
    </location>
</feature>
<comment type="caution">
    <text evidence="2">The sequence shown here is derived from an EMBL/GenBank/DDBJ whole genome shotgun (WGS) entry which is preliminary data.</text>
</comment>
<keyword evidence="1" id="KW-0175">Coiled coil</keyword>
<evidence type="ECO:0000313" key="2">
    <source>
        <dbReference type="EMBL" id="PRQ24975.1"/>
    </source>
</evidence>
<accession>A0A2P6PSR7</accession>
<dbReference type="PANTHER" id="PTHR35358:SF7">
    <property type="entry name" value="EXPRESSED PROTEIN"/>
    <property type="match status" value="1"/>
</dbReference>
<dbReference type="EMBL" id="PDCK01000044">
    <property type="protein sequence ID" value="PRQ24975.1"/>
    <property type="molecule type" value="Genomic_DNA"/>
</dbReference>
<organism evidence="2 3">
    <name type="scientific">Rosa chinensis</name>
    <name type="common">China rose</name>
    <dbReference type="NCBI Taxonomy" id="74649"/>
    <lineage>
        <taxon>Eukaryota</taxon>
        <taxon>Viridiplantae</taxon>
        <taxon>Streptophyta</taxon>
        <taxon>Embryophyta</taxon>
        <taxon>Tracheophyta</taxon>
        <taxon>Spermatophyta</taxon>
        <taxon>Magnoliopsida</taxon>
        <taxon>eudicotyledons</taxon>
        <taxon>Gunneridae</taxon>
        <taxon>Pentapetalae</taxon>
        <taxon>rosids</taxon>
        <taxon>fabids</taxon>
        <taxon>Rosales</taxon>
        <taxon>Rosaceae</taxon>
        <taxon>Rosoideae</taxon>
        <taxon>Rosoideae incertae sedis</taxon>
        <taxon>Rosa</taxon>
    </lineage>
</organism>
<dbReference type="PANTHER" id="PTHR35358">
    <property type="entry name" value="OS06G0711100 PROTEIN"/>
    <property type="match status" value="1"/>
</dbReference>
<keyword evidence="3" id="KW-1185">Reference proteome</keyword>
<name>A0A2P6PSR7_ROSCH</name>
<dbReference type="InterPro" id="IPR007942">
    <property type="entry name" value="PLipase-like"/>
</dbReference>
<evidence type="ECO:0000256" key="1">
    <source>
        <dbReference type="SAM" id="Coils"/>
    </source>
</evidence>
<dbReference type="STRING" id="74649.A0A2P6PSR7"/>
<dbReference type="Pfam" id="PF05278">
    <property type="entry name" value="PEARLI-4"/>
    <property type="match status" value="1"/>
</dbReference>
<protein>
    <submittedName>
        <fullName evidence="2">Putative phospholipase, SCC2/Nipped-B family</fullName>
    </submittedName>
</protein>
<dbReference type="Gramene" id="PRQ24975">
    <property type="protein sequence ID" value="PRQ24975"/>
    <property type="gene ID" value="RchiOBHm_Chr6g0278421"/>
</dbReference>
<proteinExistence type="predicted"/>
<sequence length="118" mass="13275">MSAMLKDVESSGMDVGWLRLMLNECAQSIDLVSQHRAFELEKANCDRGIESIRKELESQMEALALKEKEVADAKKQVSETRAHLRELELKSSVLSETVSNLKSKVENLQSKSLLDKVL</sequence>
<dbReference type="Proteomes" id="UP000238479">
    <property type="component" value="Chromosome 6"/>
</dbReference>